<comment type="caution">
    <text evidence="1">The sequence shown here is derived from an EMBL/GenBank/DDBJ whole genome shotgun (WGS) entry which is preliminary data.</text>
</comment>
<evidence type="ECO:0000313" key="2">
    <source>
        <dbReference type="Proteomes" id="UP001179280"/>
    </source>
</evidence>
<gene>
    <name evidence="1" type="ORF">JOC54_002158</name>
</gene>
<dbReference type="RefSeq" id="WP_204466228.1">
    <property type="nucleotide sequence ID" value="NZ_JAFBCV010000005.1"/>
</dbReference>
<proteinExistence type="predicted"/>
<dbReference type="EMBL" id="JAFBCV010000005">
    <property type="protein sequence ID" value="MBM7838899.1"/>
    <property type="molecule type" value="Genomic_DNA"/>
</dbReference>
<reference evidence="1" key="1">
    <citation type="submission" date="2021-01" db="EMBL/GenBank/DDBJ databases">
        <title>Genomic Encyclopedia of Type Strains, Phase IV (KMG-IV): sequencing the most valuable type-strain genomes for metagenomic binning, comparative biology and taxonomic classification.</title>
        <authorList>
            <person name="Goeker M."/>
        </authorList>
    </citation>
    <scope>NUCLEOTIDE SEQUENCE</scope>
    <source>
        <strain evidence="1">DSM 21943</strain>
    </source>
</reference>
<protein>
    <submittedName>
        <fullName evidence="1">Uncharacterized protein</fullName>
    </submittedName>
</protein>
<evidence type="ECO:0000313" key="1">
    <source>
        <dbReference type="EMBL" id="MBM7838899.1"/>
    </source>
</evidence>
<accession>A0ABS2SWR8</accession>
<name>A0ABS2SWR8_9BACI</name>
<organism evidence="1 2">
    <name type="scientific">Shouchella xiaoxiensis</name>
    <dbReference type="NCBI Taxonomy" id="766895"/>
    <lineage>
        <taxon>Bacteria</taxon>
        <taxon>Bacillati</taxon>
        <taxon>Bacillota</taxon>
        <taxon>Bacilli</taxon>
        <taxon>Bacillales</taxon>
        <taxon>Bacillaceae</taxon>
        <taxon>Shouchella</taxon>
    </lineage>
</organism>
<sequence length="48" mass="6002">MSNLYRVGDDMGYSQLKKEWSRTWRPLSIIRRKYYVDEQSQLYRKVEK</sequence>
<dbReference type="Proteomes" id="UP001179280">
    <property type="component" value="Unassembled WGS sequence"/>
</dbReference>
<keyword evidence="2" id="KW-1185">Reference proteome</keyword>